<evidence type="ECO:0000259" key="2">
    <source>
        <dbReference type="Pfam" id="PF07811"/>
    </source>
</evidence>
<reference evidence="3 4" key="1">
    <citation type="submission" date="2013-09" db="EMBL/GenBank/DDBJ databases">
        <title>High correlation between genotypes and phenotypes of environmental bacteria Comamonas testosteroni strains.</title>
        <authorList>
            <person name="Liu L."/>
            <person name="Zhu W."/>
            <person name="Xia X."/>
            <person name="Xu B."/>
            <person name="Luo M."/>
            <person name="Wang G."/>
        </authorList>
    </citation>
    <scope>NUCLEOTIDE SEQUENCE [LARGE SCALE GENOMIC DNA]</scope>
    <source>
        <strain evidence="3 4">JL14</strain>
    </source>
</reference>
<keyword evidence="1" id="KW-1133">Transmembrane helix</keyword>
<organism evidence="3 4">
    <name type="scientific">Comamonas thiooxydans</name>
    <dbReference type="NCBI Taxonomy" id="363952"/>
    <lineage>
        <taxon>Bacteria</taxon>
        <taxon>Pseudomonadati</taxon>
        <taxon>Pseudomonadota</taxon>
        <taxon>Betaproteobacteria</taxon>
        <taxon>Burkholderiales</taxon>
        <taxon>Comamonadaceae</taxon>
        <taxon>Comamonas</taxon>
    </lineage>
</organism>
<comment type="caution">
    <text evidence="3">The sequence shown here is derived from an EMBL/GenBank/DDBJ whole genome shotgun (WGS) entry which is preliminary data.</text>
</comment>
<dbReference type="InterPro" id="IPR012495">
    <property type="entry name" value="TadE-like_dom"/>
</dbReference>
<feature type="transmembrane region" description="Helical" evidence="1">
    <location>
        <begin position="12"/>
        <end position="33"/>
    </location>
</feature>
<dbReference type="Pfam" id="PF07811">
    <property type="entry name" value="TadE"/>
    <property type="match status" value="1"/>
</dbReference>
<dbReference type="AlphaFoldDB" id="A0A0E3C2E7"/>
<proteinExistence type="predicted"/>
<gene>
    <name evidence="3" type="ORF">P245_13075</name>
</gene>
<keyword evidence="1" id="KW-0472">Membrane</keyword>
<evidence type="ECO:0000256" key="1">
    <source>
        <dbReference type="SAM" id="Phobius"/>
    </source>
</evidence>
<feature type="domain" description="TadE-like" evidence="2">
    <location>
        <begin position="12"/>
        <end position="54"/>
    </location>
</feature>
<protein>
    <submittedName>
        <fullName evidence="3">Pilus assembly protein TadE</fullName>
    </submittedName>
</protein>
<name>A0A0E3C2E7_9BURK</name>
<keyword evidence="1" id="KW-0812">Transmembrane</keyword>
<evidence type="ECO:0000313" key="4">
    <source>
        <dbReference type="Proteomes" id="UP000029567"/>
    </source>
</evidence>
<evidence type="ECO:0000313" key="3">
    <source>
        <dbReference type="EMBL" id="KGG92098.1"/>
    </source>
</evidence>
<dbReference type="Proteomes" id="UP000029567">
    <property type="component" value="Unassembled WGS sequence"/>
</dbReference>
<dbReference type="EMBL" id="AWTN01000090">
    <property type="protein sequence ID" value="KGG92098.1"/>
    <property type="molecule type" value="Genomic_DNA"/>
</dbReference>
<sequence>MNTMRKHRLQQGIALIELALSIPLMIMLSMMVIEFGRAMYEYNTVTKSVRDAVRYLTVQLPPAPTSCPPEATSLVRYGLTSQASTPLAPGLVSATINCTWQTNGTYPQISTTVTVTVSGYRFKSMVSNVFGLQLSDKNGGINFGNIAATMRMPT</sequence>
<accession>A0A0E3C2E7</accession>